<gene>
    <name evidence="2" type="ORF">DK389_10255</name>
</gene>
<accession>A0A2U8WE73</accession>
<dbReference type="EMBL" id="CP029550">
    <property type="protein sequence ID" value="AWN44484.1"/>
    <property type="molecule type" value="Genomic_DNA"/>
</dbReference>
<protein>
    <submittedName>
        <fullName evidence="2">Uncharacterized protein</fullName>
    </submittedName>
</protein>
<keyword evidence="3" id="KW-1185">Reference proteome</keyword>
<evidence type="ECO:0000313" key="3">
    <source>
        <dbReference type="Proteomes" id="UP000245926"/>
    </source>
</evidence>
<reference evidence="3" key="1">
    <citation type="submission" date="2018-05" db="EMBL/GenBank/DDBJ databases">
        <title>Complete Genome Sequence of Methylobacterium sp. 17SD2-17.</title>
        <authorList>
            <person name="Srinivasan S."/>
        </authorList>
    </citation>
    <scope>NUCLEOTIDE SEQUENCE [LARGE SCALE GENOMIC DNA]</scope>
    <source>
        <strain evidence="3">17SD2-17</strain>
    </source>
</reference>
<feature type="region of interest" description="Disordered" evidence="1">
    <location>
        <begin position="1"/>
        <end position="38"/>
    </location>
</feature>
<dbReference type="AlphaFoldDB" id="A0A2U8WE73"/>
<organism evidence="2 3">
    <name type="scientific">Methylobacterium durans</name>
    <dbReference type="NCBI Taxonomy" id="2202825"/>
    <lineage>
        <taxon>Bacteria</taxon>
        <taxon>Pseudomonadati</taxon>
        <taxon>Pseudomonadota</taxon>
        <taxon>Alphaproteobacteria</taxon>
        <taxon>Hyphomicrobiales</taxon>
        <taxon>Methylobacteriaceae</taxon>
        <taxon>Methylobacterium</taxon>
    </lineage>
</organism>
<evidence type="ECO:0000256" key="1">
    <source>
        <dbReference type="SAM" id="MobiDB-lite"/>
    </source>
</evidence>
<sequence length="70" mass="7423">MVNPALAGDRSARPRLCPEDAPEGVRLPNRPGCGREPVRVPARSDGFVDLGNGVEVRIGGRASADFGVRR</sequence>
<dbReference type="KEGG" id="mets:DK389_10255"/>
<evidence type="ECO:0000313" key="2">
    <source>
        <dbReference type="EMBL" id="AWN44484.1"/>
    </source>
</evidence>
<name>A0A2U8WE73_9HYPH</name>
<dbReference type="Proteomes" id="UP000245926">
    <property type="component" value="Chromosome"/>
</dbReference>
<dbReference type="OrthoDB" id="8019813at2"/>
<proteinExistence type="predicted"/>